<dbReference type="RefSeq" id="WP_238211553.1">
    <property type="nucleotide sequence ID" value="NZ_BPUS01000003.1"/>
</dbReference>
<dbReference type="PANTHER" id="PTHR30011:SF16">
    <property type="entry name" value="C2H2 FINGER DOMAIN TRANSCRIPTION FACTOR (EUROFUNG)-RELATED"/>
    <property type="match status" value="1"/>
</dbReference>
<feature type="binding site" evidence="6">
    <location>
        <position position="104"/>
    </location>
    <ligand>
        <name>FMN</name>
        <dbReference type="ChEBI" id="CHEBI:58210"/>
    </ligand>
</feature>
<dbReference type="NCBIfam" id="TIGR03860">
    <property type="entry name" value="FMN_nitrolo"/>
    <property type="match status" value="1"/>
</dbReference>
<proteinExistence type="inferred from homology"/>
<keyword evidence="3" id="KW-0560">Oxidoreductase</keyword>
<evidence type="ECO:0000259" key="7">
    <source>
        <dbReference type="Pfam" id="PF00296"/>
    </source>
</evidence>
<dbReference type="PANTHER" id="PTHR30011">
    <property type="entry name" value="ALKANESULFONATE MONOOXYGENASE-RELATED"/>
    <property type="match status" value="1"/>
</dbReference>
<keyword evidence="1 6" id="KW-0285">Flavoprotein</keyword>
<dbReference type="PIRSF" id="PIRSF000337">
    <property type="entry name" value="NTA_MOA"/>
    <property type="match status" value="1"/>
</dbReference>
<dbReference type="InterPro" id="IPR036661">
    <property type="entry name" value="Luciferase-like_sf"/>
</dbReference>
<sequence length="433" mass="47638">MTRRHMLLSAYVLVPGSHFGAMWRHPYSETDFCDRGLYENLARSLDRYGYDYAFVPESLAVPMGEDGEWQTMTSRGASGAIRHDPALLVAPMIGVTRRLRFTVTLSTTYMEPYHIARTLSTLNHFSQGRMAWNVVTSAGPSNGINFAHLTSLDHRDLYDRAEEVLTVCHDLWSSWDEGALIADKKSGVYARADKIHQIHHKGRHFDIRGPLTLPYRGGPTLMAAGVSPRGRDFAARWAEVIFAIQSEPAAMRELRDDVRARAARMGRSPQDIRLMAAVQPVIGETREIAEARAAHLDTLVDPDAARSYLAAMLGLDLSGVSGDAPLQPILETQRKRPAVDAGGTLAWLAKLLDAKPDIRVDDVAIGLSASTGTPRLIGTASDVADQLQALFEDCCDGFVITPTHFPGTFEEFGRAVIPELRARGLTSTHHQDG</sequence>
<dbReference type="InterPro" id="IPR051260">
    <property type="entry name" value="Diverse_substr_monoxygenases"/>
</dbReference>
<evidence type="ECO:0000256" key="6">
    <source>
        <dbReference type="PIRSR" id="PIRSR000337-1"/>
    </source>
</evidence>
<evidence type="ECO:0000256" key="4">
    <source>
        <dbReference type="ARBA" id="ARBA00023033"/>
    </source>
</evidence>
<comment type="caution">
    <text evidence="8">The sequence shown here is derived from an EMBL/GenBank/DDBJ whole genome shotgun (WGS) entry which is preliminary data.</text>
</comment>
<organism evidence="8 9">
    <name type="scientific">Caballeronia novacaledonica</name>
    <dbReference type="NCBI Taxonomy" id="1544861"/>
    <lineage>
        <taxon>Bacteria</taxon>
        <taxon>Pseudomonadati</taxon>
        <taxon>Pseudomonadota</taxon>
        <taxon>Betaproteobacteria</taxon>
        <taxon>Burkholderiales</taxon>
        <taxon>Burkholderiaceae</taxon>
        <taxon>Caballeronia</taxon>
    </lineage>
</organism>
<keyword evidence="2 6" id="KW-0288">FMN</keyword>
<evidence type="ECO:0000256" key="5">
    <source>
        <dbReference type="ARBA" id="ARBA00033748"/>
    </source>
</evidence>
<dbReference type="GO" id="GO:0004497">
    <property type="term" value="F:monooxygenase activity"/>
    <property type="evidence" value="ECO:0007669"/>
    <property type="project" value="UniProtKB-KW"/>
</dbReference>
<keyword evidence="4 8" id="KW-0503">Monooxygenase</keyword>
<feature type="binding site" evidence="6">
    <location>
        <position position="154"/>
    </location>
    <ligand>
        <name>FMN</name>
        <dbReference type="ChEBI" id="CHEBI:58210"/>
    </ligand>
</feature>
<dbReference type="Proteomes" id="UP001055111">
    <property type="component" value="Unassembled WGS sequence"/>
</dbReference>
<evidence type="ECO:0000256" key="2">
    <source>
        <dbReference type="ARBA" id="ARBA00022643"/>
    </source>
</evidence>
<feature type="binding site" evidence="6">
    <location>
        <position position="227"/>
    </location>
    <ligand>
        <name>FMN</name>
        <dbReference type="ChEBI" id="CHEBI:58210"/>
    </ligand>
</feature>
<protein>
    <submittedName>
        <fullName evidence="8">NtaA/DmoA family FMN-dependent monooxygenase</fullName>
    </submittedName>
</protein>
<dbReference type="InterPro" id="IPR016215">
    <property type="entry name" value="NTA_MOA"/>
</dbReference>
<accession>A0AA37I8E8</accession>
<dbReference type="Pfam" id="PF00296">
    <property type="entry name" value="Bac_luciferase"/>
    <property type="match status" value="1"/>
</dbReference>
<dbReference type="Gene3D" id="3.20.20.30">
    <property type="entry name" value="Luciferase-like domain"/>
    <property type="match status" value="1"/>
</dbReference>
<comment type="similarity">
    <text evidence="5">Belongs to the NtaA/SnaA/DszA monooxygenase family.</text>
</comment>
<reference evidence="8" key="1">
    <citation type="submission" date="2022-09" db="EMBL/GenBank/DDBJ databases">
        <title>Isolation and characterization of 3-chlorobenzoate degrading bacteria from soils in Shizuoka.</title>
        <authorList>
            <person name="Ifat A."/>
            <person name="Ogawa N."/>
            <person name="Kimbara K."/>
            <person name="Moriuchi R."/>
            <person name="Dohra H."/>
            <person name="Shintani M."/>
        </authorList>
    </citation>
    <scope>NUCLEOTIDE SEQUENCE</scope>
    <source>
        <strain evidence="8">19CS4-2</strain>
    </source>
</reference>
<feature type="binding site" evidence="6">
    <location>
        <position position="158"/>
    </location>
    <ligand>
        <name>FMN</name>
        <dbReference type="ChEBI" id="CHEBI:58210"/>
    </ligand>
</feature>
<evidence type="ECO:0000313" key="8">
    <source>
        <dbReference type="EMBL" id="GJH25022.1"/>
    </source>
</evidence>
<name>A0AA37I8E8_9BURK</name>
<dbReference type="InterPro" id="IPR011251">
    <property type="entry name" value="Luciferase-like_dom"/>
</dbReference>
<dbReference type="SUPFAM" id="SSF51679">
    <property type="entry name" value="Bacterial luciferase-like"/>
    <property type="match status" value="1"/>
</dbReference>
<evidence type="ECO:0000256" key="1">
    <source>
        <dbReference type="ARBA" id="ARBA00022630"/>
    </source>
</evidence>
<gene>
    <name evidence="8" type="ORF">CBA19CS42_10920</name>
</gene>
<dbReference type="EMBL" id="BPUS01000003">
    <property type="protein sequence ID" value="GJH25022.1"/>
    <property type="molecule type" value="Genomic_DNA"/>
</dbReference>
<evidence type="ECO:0000256" key="3">
    <source>
        <dbReference type="ARBA" id="ARBA00023002"/>
    </source>
</evidence>
<dbReference type="GO" id="GO:0016705">
    <property type="term" value="F:oxidoreductase activity, acting on paired donors, with incorporation or reduction of molecular oxygen"/>
    <property type="evidence" value="ECO:0007669"/>
    <property type="project" value="InterPro"/>
</dbReference>
<feature type="domain" description="Luciferase-like" evidence="7">
    <location>
        <begin position="40"/>
        <end position="390"/>
    </location>
</feature>
<evidence type="ECO:0000313" key="9">
    <source>
        <dbReference type="Proteomes" id="UP001055111"/>
    </source>
</evidence>
<dbReference type="AlphaFoldDB" id="A0AA37I8E8"/>